<feature type="domain" description="Histidine kinase" evidence="9">
    <location>
        <begin position="350"/>
        <end position="559"/>
    </location>
</feature>
<dbReference type="InterPro" id="IPR004358">
    <property type="entry name" value="Sig_transdc_His_kin-like_C"/>
</dbReference>
<dbReference type="InterPro" id="IPR005467">
    <property type="entry name" value="His_kinase_dom"/>
</dbReference>
<keyword evidence="6" id="KW-0902">Two-component regulatory system</keyword>
<dbReference type="PANTHER" id="PTHR43711">
    <property type="entry name" value="TWO-COMPONENT HISTIDINE KINASE"/>
    <property type="match status" value="1"/>
</dbReference>
<dbReference type="EMBL" id="QKRX01000018">
    <property type="protein sequence ID" value="RAU16667.1"/>
    <property type="molecule type" value="Genomic_DNA"/>
</dbReference>
<evidence type="ECO:0000256" key="6">
    <source>
        <dbReference type="ARBA" id="ARBA00023012"/>
    </source>
</evidence>
<dbReference type="InterPro" id="IPR003594">
    <property type="entry name" value="HATPase_dom"/>
</dbReference>
<dbReference type="SMART" id="SM00062">
    <property type="entry name" value="PBPb"/>
    <property type="match status" value="1"/>
</dbReference>
<evidence type="ECO:0000256" key="5">
    <source>
        <dbReference type="ARBA" id="ARBA00022777"/>
    </source>
</evidence>
<keyword evidence="3" id="KW-0597">Phosphoprotein</keyword>
<dbReference type="OrthoDB" id="8807260at2"/>
<organism evidence="10 11">
    <name type="scientific">Nitrincola tibetensis</name>
    <dbReference type="NCBI Taxonomy" id="2219697"/>
    <lineage>
        <taxon>Bacteria</taxon>
        <taxon>Pseudomonadati</taxon>
        <taxon>Pseudomonadota</taxon>
        <taxon>Gammaproteobacteria</taxon>
        <taxon>Oceanospirillales</taxon>
        <taxon>Oceanospirillaceae</taxon>
        <taxon>Nitrincola</taxon>
    </lineage>
</organism>
<evidence type="ECO:0000256" key="2">
    <source>
        <dbReference type="ARBA" id="ARBA00012438"/>
    </source>
</evidence>
<evidence type="ECO:0000313" key="10">
    <source>
        <dbReference type="EMBL" id="RAU16667.1"/>
    </source>
</evidence>
<dbReference type="SMART" id="SM00387">
    <property type="entry name" value="HATPase_c"/>
    <property type="match status" value="1"/>
</dbReference>
<dbReference type="PROSITE" id="PS50109">
    <property type="entry name" value="HIS_KIN"/>
    <property type="match status" value="1"/>
</dbReference>
<keyword evidence="7" id="KW-0175">Coiled coil</keyword>
<dbReference type="Pfam" id="PF02518">
    <property type="entry name" value="HATPase_c"/>
    <property type="match status" value="1"/>
</dbReference>
<dbReference type="Gene3D" id="3.40.190.10">
    <property type="entry name" value="Periplasmic binding protein-like II"/>
    <property type="match status" value="2"/>
</dbReference>
<feature type="coiled-coil region" evidence="7">
    <location>
        <begin position="295"/>
        <end position="345"/>
    </location>
</feature>
<dbReference type="EC" id="2.7.13.3" evidence="2"/>
<name>A0A364NIF8_9GAMM</name>
<keyword evidence="5" id="KW-0418">Kinase</keyword>
<comment type="caution">
    <text evidence="10">The sequence shown here is derived from an EMBL/GenBank/DDBJ whole genome shotgun (WGS) entry which is preliminary data.</text>
</comment>
<keyword evidence="8" id="KW-0732">Signal</keyword>
<dbReference type="Pfam" id="PF00512">
    <property type="entry name" value="HisKA"/>
    <property type="match status" value="1"/>
</dbReference>
<feature type="signal peptide" evidence="8">
    <location>
        <begin position="1"/>
        <end position="26"/>
    </location>
</feature>
<dbReference type="InterPro" id="IPR036097">
    <property type="entry name" value="HisK_dim/P_sf"/>
</dbReference>
<evidence type="ECO:0000256" key="4">
    <source>
        <dbReference type="ARBA" id="ARBA00022679"/>
    </source>
</evidence>
<evidence type="ECO:0000313" key="11">
    <source>
        <dbReference type="Proteomes" id="UP000250744"/>
    </source>
</evidence>
<evidence type="ECO:0000256" key="8">
    <source>
        <dbReference type="SAM" id="SignalP"/>
    </source>
</evidence>
<dbReference type="InterPro" id="IPR050736">
    <property type="entry name" value="Sensor_HK_Regulatory"/>
</dbReference>
<proteinExistence type="predicted"/>
<dbReference type="Pfam" id="PF00497">
    <property type="entry name" value="SBP_bac_3"/>
    <property type="match status" value="1"/>
</dbReference>
<accession>A0A364NIF8</accession>
<evidence type="ECO:0000256" key="7">
    <source>
        <dbReference type="SAM" id="Coils"/>
    </source>
</evidence>
<dbReference type="Gene3D" id="3.30.565.10">
    <property type="entry name" value="Histidine kinase-like ATPase, C-terminal domain"/>
    <property type="match status" value="1"/>
</dbReference>
<evidence type="ECO:0000256" key="3">
    <source>
        <dbReference type="ARBA" id="ARBA00022553"/>
    </source>
</evidence>
<dbReference type="SMART" id="SM00388">
    <property type="entry name" value="HisKA"/>
    <property type="match status" value="1"/>
</dbReference>
<dbReference type="SUPFAM" id="SSF55874">
    <property type="entry name" value="ATPase domain of HSP90 chaperone/DNA topoisomerase II/histidine kinase"/>
    <property type="match status" value="1"/>
</dbReference>
<sequence>MQNICSFIKFFCLIFFSLSLSFSAMADVVLNEQQRAYLAELGPVKMCVDPDWEPYERLLPNGDFVGIAADLIRLVAQRVDVELSVYPTDDWNHSLQAAQAGDCHILAFLNKTEARSQWLLFTEPYFNDPNVFITHQNHEYIPNPAGLVDKVVVLPKGTSIEEFVRRTYPNLALKVVDTERDAVAMVEQKKADMTIRSLTMAAFTIRQQGLFNLKVSGLLPNFDNNFRIGVLQSEPELREILDLGVASLTPQEIQEALNRHVSISVYQGIDYSLAFKTSFFFILCLVLFLYWNKHLKKLNNELSKQDLLLKEKVNEKTELVAALNLTRLKLENALKEEHEARLEQQQFMRMVTHEFRTPLTVIQTGFELLALQTDPEQKAKTLKKQSQATSQLIELVNNALVQDRFENSAWRQHSEWIETEEVMRSLKAYADTICSKSFMIDIQVESKKFLGDKQLLLIALNNLVDNAVKYSPQGGTLQLGASSFEQGVLFRVKDQGIGIPLEQQPTIFGKYQRGVVEGVSGFGLGLYIVQRIVHLHNGRIELISAEGKGSEFKLWLPLE</sequence>
<dbReference type="Proteomes" id="UP000250744">
    <property type="component" value="Unassembled WGS sequence"/>
</dbReference>
<keyword evidence="11" id="KW-1185">Reference proteome</keyword>
<dbReference type="InterPro" id="IPR003661">
    <property type="entry name" value="HisK_dim/P_dom"/>
</dbReference>
<dbReference type="SUPFAM" id="SSF47384">
    <property type="entry name" value="Homodimeric domain of signal transducing histidine kinase"/>
    <property type="match status" value="1"/>
</dbReference>
<dbReference type="PANTHER" id="PTHR43711:SF26">
    <property type="entry name" value="SENSOR HISTIDINE KINASE RCSC"/>
    <property type="match status" value="1"/>
</dbReference>
<reference evidence="10 11" key="1">
    <citation type="submission" date="2018-06" db="EMBL/GenBank/DDBJ databases">
        <title>Nitrincola tibetense sp. nov., isolated from Lake XuguoCo on Tibetan Plateau.</title>
        <authorList>
            <person name="Xing P."/>
        </authorList>
    </citation>
    <scope>NUCLEOTIDE SEQUENCE [LARGE SCALE GENOMIC DNA]</scope>
    <source>
        <strain evidence="11">xg18</strain>
    </source>
</reference>
<dbReference type="InterPro" id="IPR001638">
    <property type="entry name" value="Solute-binding_3/MltF_N"/>
</dbReference>
<evidence type="ECO:0000259" key="9">
    <source>
        <dbReference type="PROSITE" id="PS50109"/>
    </source>
</evidence>
<dbReference type="AlphaFoldDB" id="A0A364NIF8"/>
<dbReference type="CDD" id="cd00075">
    <property type="entry name" value="HATPase"/>
    <property type="match status" value="1"/>
</dbReference>
<dbReference type="InterPro" id="IPR036890">
    <property type="entry name" value="HATPase_C_sf"/>
</dbReference>
<evidence type="ECO:0000256" key="1">
    <source>
        <dbReference type="ARBA" id="ARBA00000085"/>
    </source>
</evidence>
<dbReference type="Gene3D" id="1.10.287.130">
    <property type="match status" value="1"/>
</dbReference>
<dbReference type="CDD" id="cd00082">
    <property type="entry name" value="HisKA"/>
    <property type="match status" value="1"/>
</dbReference>
<gene>
    <name evidence="10" type="ORF">DN062_16720</name>
</gene>
<comment type="catalytic activity">
    <reaction evidence="1">
        <text>ATP + protein L-histidine = ADP + protein N-phospho-L-histidine.</text>
        <dbReference type="EC" id="2.7.13.3"/>
    </reaction>
</comment>
<keyword evidence="4" id="KW-0808">Transferase</keyword>
<dbReference type="GO" id="GO:0000155">
    <property type="term" value="F:phosphorelay sensor kinase activity"/>
    <property type="evidence" value="ECO:0007669"/>
    <property type="project" value="InterPro"/>
</dbReference>
<feature type="chain" id="PRO_5016991653" description="histidine kinase" evidence="8">
    <location>
        <begin position="27"/>
        <end position="559"/>
    </location>
</feature>
<dbReference type="PRINTS" id="PR00344">
    <property type="entry name" value="BCTRLSENSOR"/>
</dbReference>
<dbReference type="CDD" id="cd13708">
    <property type="entry name" value="PBP2_BvgS_like_1"/>
    <property type="match status" value="1"/>
</dbReference>
<dbReference type="SUPFAM" id="SSF53850">
    <property type="entry name" value="Periplasmic binding protein-like II"/>
    <property type="match status" value="1"/>
</dbReference>
<protein>
    <recommendedName>
        <fullName evidence="2">histidine kinase</fullName>
        <ecNumber evidence="2">2.7.13.3</ecNumber>
    </recommendedName>
</protein>